<comment type="caution">
    <text evidence="1">The sequence shown here is derived from an EMBL/GenBank/DDBJ whole genome shotgun (WGS) entry which is preliminary data.</text>
</comment>
<accession>A0ABN8A7X7</accession>
<protein>
    <recommendedName>
        <fullName evidence="3">Nitroreductase domain-containing protein</fullName>
    </recommendedName>
</protein>
<keyword evidence="2" id="KW-1185">Reference proteome</keyword>
<evidence type="ECO:0008006" key="3">
    <source>
        <dbReference type="Google" id="ProtNLM"/>
    </source>
</evidence>
<dbReference type="Proteomes" id="UP000789833">
    <property type="component" value="Unassembled WGS sequence"/>
</dbReference>
<proteinExistence type="predicted"/>
<evidence type="ECO:0000313" key="2">
    <source>
        <dbReference type="Proteomes" id="UP000789833"/>
    </source>
</evidence>
<dbReference type="EMBL" id="CAKJTJ010000008">
    <property type="protein sequence ID" value="CAG9621195.1"/>
    <property type="molecule type" value="Genomic_DNA"/>
</dbReference>
<sequence length="358" mass="41815">MLYTAKDFFHELAYNTTFIQTEQNFEFSHFHDFSLIDNNFICENHFFNIILSLNDIIRVEKNTIFKIHKGYPSPRSLYPIKVFMVMDDRTFLTKSGNTSNFEVYSSNSRKANRGDILIEYGKEYPAYYKSIKKSLFLLETGHLLFNILSITKAFGYQYEVQLNEKYILLKKVYSNKDQTINLKEISRFLEVSLLRNSGPYLHPITSFKQVEIEGDTSSNIIKHLFDYGLSNLFSQSLKPDFIDIIKLVNKGEGKFVSSNHNETIDYKHLNKVYPYINFKGVSGMYLFLLDNKIFEEEEIASQYIMILGFIAQYYCLLYASKENFCRPVKSFNVGETESLLRINGYKQTILYSLIVGTP</sequence>
<dbReference type="RefSeq" id="WP_230501093.1">
    <property type="nucleotide sequence ID" value="NZ_CAKJTJ010000008.1"/>
</dbReference>
<gene>
    <name evidence="1" type="ORF">BACCIP111883_01967</name>
</gene>
<name>A0ABN8A7X7_9BACI</name>
<reference evidence="1 2" key="1">
    <citation type="submission" date="2021-10" db="EMBL/GenBank/DDBJ databases">
        <authorList>
            <person name="Criscuolo A."/>
        </authorList>
    </citation>
    <scope>NUCLEOTIDE SEQUENCE [LARGE SCALE GENOMIC DNA]</scope>
    <source>
        <strain evidence="2">CIP 111883</strain>
    </source>
</reference>
<evidence type="ECO:0000313" key="1">
    <source>
        <dbReference type="EMBL" id="CAG9621195.1"/>
    </source>
</evidence>
<organism evidence="1 2">
    <name type="scientific">Sutcliffiella rhizosphaerae</name>
    <dbReference type="NCBI Taxonomy" id="2880967"/>
    <lineage>
        <taxon>Bacteria</taxon>
        <taxon>Bacillati</taxon>
        <taxon>Bacillota</taxon>
        <taxon>Bacilli</taxon>
        <taxon>Bacillales</taxon>
        <taxon>Bacillaceae</taxon>
        <taxon>Sutcliffiella</taxon>
    </lineage>
</organism>